<dbReference type="Gene3D" id="3.30.70.870">
    <property type="entry name" value="Elongation Factor G (Translational Gtpase), domain 3"/>
    <property type="match status" value="1"/>
</dbReference>
<dbReference type="InterPro" id="IPR035647">
    <property type="entry name" value="EFG_III/V"/>
</dbReference>
<dbReference type="AlphaFoldDB" id="A0A2M7Z4U5"/>
<organism evidence="9 10">
    <name type="scientific">Candidatus Nealsonbacteria bacterium CG_4_9_14_3_um_filter_37_13</name>
    <dbReference type="NCBI Taxonomy" id="1974695"/>
    <lineage>
        <taxon>Bacteria</taxon>
        <taxon>Candidatus Nealsoniibacteriota</taxon>
    </lineage>
</organism>
<evidence type="ECO:0000256" key="4">
    <source>
        <dbReference type="ARBA" id="ARBA00022917"/>
    </source>
</evidence>
<evidence type="ECO:0000256" key="6">
    <source>
        <dbReference type="HAMAP-Rule" id="MF_00054"/>
    </source>
</evidence>
<dbReference type="HAMAP" id="MF_00054_B">
    <property type="entry name" value="EF_G_EF_2_B"/>
    <property type="match status" value="1"/>
</dbReference>
<dbReference type="EMBL" id="PFVR01000074">
    <property type="protein sequence ID" value="PJA84140.1"/>
    <property type="molecule type" value="Genomic_DNA"/>
</dbReference>
<dbReference type="GO" id="GO:0003924">
    <property type="term" value="F:GTPase activity"/>
    <property type="evidence" value="ECO:0007669"/>
    <property type="project" value="InterPro"/>
</dbReference>
<dbReference type="Pfam" id="PF03764">
    <property type="entry name" value="EFG_IV"/>
    <property type="match status" value="1"/>
</dbReference>
<dbReference type="Gene3D" id="3.30.230.10">
    <property type="match status" value="1"/>
</dbReference>
<feature type="binding site" evidence="6">
    <location>
        <begin position="147"/>
        <end position="150"/>
    </location>
    <ligand>
        <name>GTP</name>
        <dbReference type="ChEBI" id="CHEBI:37565"/>
    </ligand>
</feature>
<proteinExistence type="inferred from homology"/>
<dbReference type="Pfam" id="PF00009">
    <property type="entry name" value="GTP_EFTU"/>
    <property type="match status" value="1"/>
</dbReference>
<evidence type="ECO:0000256" key="7">
    <source>
        <dbReference type="NCBIfam" id="TIGR00484"/>
    </source>
</evidence>
<dbReference type="PRINTS" id="PR00315">
    <property type="entry name" value="ELONGATNFCT"/>
</dbReference>
<gene>
    <name evidence="6 9" type="primary">fusA</name>
    <name evidence="9" type="ORF">CO145_02150</name>
</gene>
<feature type="binding site" evidence="6">
    <location>
        <begin position="16"/>
        <end position="23"/>
    </location>
    <ligand>
        <name>GTP</name>
        <dbReference type="ChEBI" id="CHEBI:37565"/>
    </ligand>
</feature>
<dbReference type="InterPro" id="IPR005225">
    <property type="entry name" value="Small_GTP-bd"/>
</dbReference>
<dbReference type="InterPro" id="IPR053905">
    <property type="entry name" value="EF-G-like_DII"/>
</dbReference>
<dbReference type="Proteomes" id="UP000231034">
    <property type="component" value="Unassembled WGS sequence"/>
</dbReference>
<dbReference type="GO" id="GO:0032790">
    <property type="term" value="P:ribosome disassembly"/>
    <property type="evidence" value="ECO:0007669"/>
    <property type="project" value="TreeGrafter"/>
</dbReference>
<dbReference type="InterPro" id="IPR014721">
    <property type="entry name" value="Ribsml_uS5_D2-typ_fold_subgr"/>
</dbReference>
<evidence type="ECO:0000256" key="2">
    <source>
        <dbReference type="ARBA" id="ARBA00022741"/>
    </source>
</evidence>
<comment type="caution">
    <text evidence="9">The sequence shown here is derived from an EMBL/GenBank/DDBJ whole genome shotgun (WGS) entry which is preliminary data.</text>
</comment>
<keyword evidence="4 6" id="KW-0648">Protein biosynthesis</keyword>
<evidence type="ECO:0000313" key="10">
    <source>
        <dbReference type="Proteomes" id="UP000231034"/>
    </source>
</evidence>
<dbReference type="PANTHER" id="PTHR43261">
    <property type="entry name" value="TRANSLATION ELONGATION FACTOR G-RELATED"/>
    <property type="match status" value="1"/>
</dbReference>
<dbReference type="SUPFAM" id="SSF52540">
    <property type="entry name" value="P-loop containing nucleoside triphosphate hydrolases"/>
    <property type="match status" value="1"/>
</dbReference>
<feature type="binding site" evidence="6">
    <location>
        <begin position="93"/>
        <end position="97"/>
    </location>
    <ligand>
        <name>GTP</name>
        <dbReference type="ChEBI" id="CHEBI:37565"/>
    </ligand>
</feature>
<dbReference type="Pfam" id="PF14492">
    <property type="entry name" value="EFG_III"/>
    <property type="match status" value="1"/>
</dbReference>
<dbReference type="SMART" id="SM00838">
    <property type="entry name" value="EFG_C"/>
    <property type="match status" value="1"/>
</dbReference>
<name>A0A2M7Z4U5_9BACT</name>
<dbReference type="InterPro" id="IPR031157">
    <property type="entry name" value="G_TR_CS"/>
</dbReference>
<comment type="function">
    <text evidence="6">Catalyzes the GTP-dependent ribosomal translocation step during translation elongation. During this step, the ribosome changes from the pre-translocational (PRE) to the post-translocational (POST) state as the newly formed A-site-bound peptidyl-tRNA and P-site-bound deacylated tRNA move to the P and E sites, respectively. Catalyzes the coordinated movement of the two tRNA molecules, the mRNA and conformational changes in the ribosome.</text>
</comment>
<dbReference type="SUPFAM" id="SSF54980">
    <property type="entry name" value="EF-G C-terminal domain-like"/>
    <property type="match status" value="2"/>
</dbReference>
<dbReference type="FunFam" id="3.30.70.870:FF:000001">
    <property type="entry name" value="Elongation factor G"/>
    <property type="match status" value="1"/>
</dbReference>
<keyword evidence="3 6" id="KW-0251">Elongation factor</keyword>
<dbReference type="InterPro" id="IPR020568">
    <property type="entry name" value="Ribosomal_Su5_D2-typ_SF"/>
</dbReference>
<dbReference type="InterPro" id="IPR027417">
    <property type="entry name" value="P-loop_NTPase"/>
</dbReference>
<dbReference type="Gene3D" id="3.30.70.240">
    <property type="match status" value="1"/>
</dbReference>
<dbReference type="CDD" id="cd04088">
    <property type="entry name" value="EFG_mtEFG_II"/>
    <property type="match status" value="1"/>
</dbReference>
<dbReference type="Gene3D" id="2.40.30.10">
    <property type="entry name" value="Translation factors"/>
    <property type="match status" value="1"/>
</dbReference>
<protein>
    <recommendedName>
        <fullName evidence="6 7">Elongation factor G</fullName>
        <shortName evidence="6">EF-G</shortName>
    </recommendedName>
</protein>
<dbReference type="SMART" id="SM00889">
    <property type="entry name" value="EFG_IV"/>
    <property type="match status" value="1"/>
</dbReference>
<dbReference type="FunFam" id="2.40.30.10:FF:000006">
    <property type="entry name" value="Elongation factor G"/>
    <property type="match status" value="1"/>
</dbReference>
<dbReference type="Pfam" id="PF00679">
    <property type="entry name" value="EFG_C"/>
    <property type="match status" value="1"/>
</dbReference>
<keyword evidence="2 6" id="KW-0547">Nucleotide-binding</keyword>
<accession>A0A2M7Z4U5</accession>
<dbReference type="FunFam" id="3.30.70.240:FF:000001">
    <property type="entry name" value="Elongation factor G"/>
    <property type="match status" value="1"/>
</dbReference>
<dbReference type="PROSITE" id="PS00301">
    <property type="entry name" value="G_TR_1"/>
    <property type="match status" value="1"/>
</dbReference>
<dbReference type="Pfam" id="PF22042">
    <property type="entry name" value="EF-G_D2"/>
    <property type="match status" value="1"/>
</dbReference>
<evidence type="ECO:0000259" key="8">
    <source>
        <dbReference type="PROSITE" id="PS51722"/>
    </source>
</evidence>
<dbReference type="CDD" id="cd16262">
    <property type="entry name" value="EFG_III"/>
    <property type="match status" value="1"/>
</dbReference>
<dbReference type="NCBIfam" id="TIGR00484">
    <property type="entry name" value="EF-G"/>
    <property type="match status" value="1"/>
</dbReference>
<dbReference type="NCBIfam" id="NF009381">
    <property type="entry name" value="PRK12740.1-5"/>
    <property type="match status" value="1"/>
</dbReference>
<feature type="domain" description="Tr-type G" evidence="8">
    <location>
        <begin position="7"/>
        <end position="294"/>
    </location>
</feature>
<comment type="similarity">
    <text evidence="1 6">Belongs to the TRAFAC class translation factor GTPase superfamily. Classic translation factor GTPase family. EF-G/EF-2 subfamily.</text>
</comment>
<dbReference type="InterPro" id="IPR005517">
    <property type="entry name" value="Transl_elong_EFG/EF2_IV"/>
</dbReference>
<dbReference type="NCBIfam" id="TIGR00231">
    <property type="entry name" value="small_GTP"/>
    <property type="match status" value="1"/>
</dbReference>
<dbReference type="FunFam" id="3.30.230.10:FF:000003">
    <property type="entry name" value="Elongation factor G"/>
    <property type="match status" value="1"/>
</dbReference>
<dbReference type="NCBIfam" id="NF009891">
    <property type="entry name" value="PRK13351.1-1"/>
    <property type="match status" value="1"/>
</dbReference>
<dbReference type="NCBIfam" id="NF009379">
    <property type="entry name" value="PRK12740.1-3"/>
    <property type="match status" value="1"/>
</dbReference>
<dbReference type="PANTHER" id="PTHR43261:SF1">
    <property type="entry name" value="RIBOSOME-RELEASING FACTOR 2, MITOCHONDRIAL"/>
    <property type="match status" value="1"/>
</dbReference>
<dbReference type="InterPro" id="IPR041095">
    <property type="entry name" value="EFG_II"/>
</dbReference>
<evidence type="ECO:0000313" key="9">
    <source>
        <dbReference type="EMBL" id="PJA84140.1"/>
    </source>
</evidence>
<dbReference type="SUPFAM" id="SSF50447">
    <property type="entry name" value="Translation proteins"/>
    <property type="match status" value="1"/>
</dbReference>
<dbReference type="InterPro" id="IPR000795">
    <property type="entry name" value="T_Tr_GTP-bd_dom"/>
</dbReference>
<dbReference type="PROSITE" id="PS51722">
    <property type="entry name" value="G_TR_2"/>
    <property type="match status" value="1"/>
</dbReference>
<dbReference type="FunFam" id="3.40.50.300:FF:000029">
    <property type="entry name" value="Elongation factor G"/>
    <property type="match status" value="1"/>
</dbReference>
<dbReference type="CDD" id="cd01434">
    <property type="entry name" value="EFG_mtEFG1_IV"/>
    <property type="match status" value="1"/>
</dbReference>
<keyword evidence="5 6" id="KW-0342">GTP-binding</keyword>
<dbReference type="InterPro" id="IPR009022">
    <property type="entry name" value="EFG_III"/>
</dbReference>
<reference evidence="10" key="1">
    <citation type="submission" date="2017-09" db="EMBL/GenBank/DDBJ databases">
        <title>Depth-based differentiation of microbial function through sediment-hosted aquifers and enrichment of novel symbionts in the deep terrestrial subsurface.</title>
        <authorList>
            <person name="Probst A.J."/>
            <person name="Ladd B."/>
            <person name="Jarett J.K."/>
            <person name="Geller-Mcgrath D.E."/>
            <person name="Sieber C.M.K."/>
            <person name="Emerson J.B."/>
            <person name="Anantharaman K."/>
            <person name="Thomas B.C."/>
            <person name="Malmstrom R."/>
            <person name="Stieglmeier M."/>
            <person name="Klingl A."/>
            <person name="Woyke T."/>
            <person name="Ryan C.M."/>
            <person name="Banfield J.F."/>
        </authorList>
    </citation>
    <scope>NUCLEOTIDE SEQUENCE [LARGE SCALE GENOMIC DNA]</scope>
</reference>
<evidence type="ECO:0000256" key="3">
    <source>
        <dbReference type="ARBA" id="ARBA00022768"/>
    </source>
</evidence>
<evidence type="ECO:0000256" key="1">
    <source>
        <dbReference type="ARBA" id="ARBA00005870"/>
    </source>
</evidence>
<dbReference type="InterPro" id="IPR009000">
    <property type="entry name" value="Transl_B-barrel_sf"/>
</dbReference>
<dbReference type="InterPro" id="IPR004540">
    <property type="entry name" value="Transl_elong_EFG/EF2"/>
</dbReference>
<dbReference type="CDD" id="cd01886">
    <property type="entry name" value="EF-G"/>
    <property type="match status" value="1"/>
</dbReference>
<dbReference type="GO" id="GO:0005525">
    <property type="term" value="F:GTP binding"/>
    <property type="evidence" value="ECO:0007669"/>
    <property type="project" value="UniProtKB-UniRule"/>
</dbReference>
<dbReference type="GO" id="GO:0003746">
    <property type="term" value="F:translation elongation factor activity"/>
    <property type="evidence" value="ECO:0007669"/>
    <property type="project" value="UniProtKB-UniRule"/>
</dbReference>
<dbReference type="GO" id="GO:0005737">
    <property type="term" value="C:cytoplasm"/>
    <property type="evidence" value="ECO:0007669"/>
    <property type="project" value="UniProtKB-SubCell"/>
</dbReference>
<dbReference type="InterPro" id="IPR000640">
    <property type="entry name" value="EFG_V-like"/>
</dbReference>
<comment type="subcellular location">
    <subcellularLocation>
        <location evidence="6">Cytoplasm</location>
    </subcellularLocation>
</comment>
<dbReference type="InterPro" id="IPR047872">
    <property type="entry name" value="EFG_IV"/>
</dbReference>
<sequence length="703" mass="79109">MRQYPIEKYRDIGIIAHIDAGKTTTTERILFYTGISHKIGEIDLGTTIMDWMAQERERGITITAAATTCFWTPMEAKNRERGNPEEIRINIIDTPGHIDFTAEVQRSLRVLDGAVVVFDGVAGVEPQSETVWRQADKFNVPRICFINKMDRLGANFENSMESIWQKLSPNAIVLQLPIGRESTFEGVIDLLKMKALKFEGNFGEKVTEEEIPKDLLEKAKEWREKLVEKIVAEDAELLEKYLTKKAISIEELRKTLRKATCNYRLIPVFVGSALKNKGVQPLLDAVYYYLPCPTDLPPVKGIDSKTGKEIERKADDNEPFSALAFKIASDPYVGALSYFRVYSGSLKRGIYLLNTTTQEKERIGRILRMHANQREEVEEIFTGDIVATVGLKNTSTGHTLCDEASPIILEKITFPEPVIGIRIEPKTKADQEKMSSALRRLAEEDPTFRVKGDPETGETIISGMGELHLEIIVDRMKREFKVEGNVGRPQVAYKETIKEMATAEGKYIRQTGGRGQYGHVWLRIEPKMRGEGFEFVDEIKGGIIPQEFIPAVEKGVKEAMNKGILAGYPMVDITCALYDGSFHEVDSSEIAFKIAGSIALQQAAKRAKPILLEPVMKLEVISPADFFGDVIGDLSARRGKIEETKDRLNLKVIDVKVPLSEMFGYATSLRSLTEGRGTFTMEFDHYEEVPQNIAQEIIEGKRR</sequence>
<dbReference type="Gene3D" id="3.40.50.300">
    <property type="entry name" value="P-loop containing nucleotide triphosphate hydrolases"/>
    <property type="match status" value="1"/>
</dbReference>
<dbReference type="SUPFAM" id="SSF54211">
    <property type="entry name" value="Ribosomal protein S5 domain 2-like"/>
    <property type="match status" value="1"/>
</dbReference>
<keyword evidence="6" id="KW-0963">Cytoplasm</keyword>
<dbReference type="InterPro" id="IPR035649">
    <property type="entry name" value="EFG_V"/>
</dbReference>
<dbReference type="CDD" id="cd03713">
    <property type="entry name" value="EFG_mtEFG_C"/>
    <property type="match status" value="1"/>
</dbReference>
<evidence type="ECO:0000256" key="5">
    <source>
        <dbReference type="ARBA" id="ARBA00023134"/>
    </source>
</evidence>